<dbReference type="Proteomes" id="UP000216311">
    <property type="component" value="Unassembled WGS sequence"/>
</dbReference>
<accession>A0A255GUU9</accession>
<organism evidence="1 2">
    <name type="scientific">Enemella dayhoffiae</name>
    <dbReference type="NCBI Taxonomy" id="2016507"/>
    <lineage>
        <taxon>Bacteria</taxon>
        <taxon>Bacillati</taxon>
        <taxon>Actinomycetota</taxon>
        <taxon>Actinomycetes</taxon>
        <taxon>Propionibacteriales</taxon>
        <taxon>Propionibacteriaceae</taxon>
        <taxon>Enemella</taxon>
    </lineage>
</organism>
<dbReference type="RefSeq" id="WP_094364694.1">
    <property type="nucleotide sequence ID" value="NZ_NMVQ01000034.1"/>
</dbReference>
<evidence type="ECO:0000313" key="1">
    <source>
        <dbReference type="EMBL" id="OYO19401.1"/>
    </source>
</evidence>
<evidence type="ECO:0000313" key="2">
    <source>
        <dbReference type="Proteomes" id="UP000216311"/>
    </source>
</evidence>
<protein>
    <submittedName>
        <fullName evidence="1">ATP-binding protein</fullName>
    </submittedName>
</protein>
<dbReference type="Pfam" id="PF11305">
    <property type="entry name" value="DUF3107"/>
    <property type="match status" value="1"/>
</dbReference>
<dbReference type="GO" id="GO:0005524">
    <property type="term" value="F:ATP binding"/>
    <property type="evidence" value="ECO:0007669"/>
    <property type="project" value="UniProtKB-KW"/>
</dbReference>
<sequence>MEVKVGIQHIARELTVDTDQTAEEVQEAYLKALDGNDTLLLHDAKGGRTLLRASQIAYLDLGQEQARKVGFGAV</sequence>
<keyword evidence="1" id="KW-0547">Nucleotide-binding</keyword>
<proteinExistence type="predicted"/>
<keyword evidence="2" id="KW-1185">Reference proteome</keyword>
<dbReference type="EMBL" id="NMVQ01000034">
    <property type="protein sequence ID" value="OYO19401.1"/>
    <property type="molecule type" value="Genomic_DNA"/>
</dbReference>
<name>A0A255GUU9_9ACTN</name>
<keyword evidence="1" id="KW-0067">ATP-binding</keyword>
<gene>
    <name evidence="1" type="ORF">CGZ93_13670</name>
</gene>
<comment type="caution">
    <text evidence="1">The sequence shown here is derived from an EMBL/GenBank/DDBJ whole genome shotgun (WGS) entry which is preliminary data.</text>
</comment>
<reference evidence="1 2" key="1">
    <citation type="submission" date="2017-07" db="EMBL/GenBank/DDBJ databases">
        <title>Draft whole genome sequences of clinical Proprionibacteriaceae strains.</title>
        <authorList>
            <person name="Bernier A.-M."/>
            <person name="Bernard K."/>
            <person name="Domingo M.-C."/>
        </authorList>
    </citation>
    <scope>NUCLEOTIDE SEQUENCE [LARGE SCALE GENOMIC DNA]</scope>
    <source>
        <strain evidence="1 2">NML 130396</strain>
    </source>
</reference>
<dbReference type="AlphaFoldDB" id="A0A255GUU9"/>
<dbReference type="OrthoDB" id="3268468at2"/>
<dbReference type="InterPro" id="IPR021456">
    <property type="entry name" value="DUF3107"/>
</dbReference>